<dbReference type="EMBL" id="AMXF01000053">
    <property type="protein sequence ID" value="ENO97309.1"/>
    <property type="molecule type" value="Genomic_DNA"/>
</dbReference>
<feature type="domain" description="DprA winged helix" evidence="1">
    <location>
        <begin position="13"/>
        <end position="73"/>
    </location>
</feature>
<accession>N6ZYW2</accession>
<dbReference type="AlphaFoldDB" id="N6ZYW2"/>
<name>N6ZYW2_9RHOO</name>
<dbReference type="InterPro" id="IPR036388">
    <property type="entry name" value="WH-like_DNA-bd_sf"/>
</dbReference>
<evidence type="ECO:0000313" key="2">
    <source>
        <dbReference type="EMBL" id="ENO97309.1"/>
    </source>
</evidence>
<reference evidence="2 3" key="1">
    <citation type="submission" date="2012-09" db="EMBL/GenBank/DDBJ databases">
        <title>Draft Genome Sequences of 6 Strains from Genus Thauera.</title>
        <authorList>
            <person name="Liu B."/>
            <person name="Shapleigh J.P."/>
            <person name="Frostegard A.H."/>
        </authorList>
    </citation>
    <scope>NUCLEOTIDE SEQUENCE [LARGE SCALE GENOMIC DNA]</scope>
    <source>
        <strain evidence="2 3">B4P</strain>
    </source>
</reference>
<organism evidence="2 3">
    <name type="scientific">Thauera phenylacetica B4P</name>
    <dbReference type="NCBI Taxonomy" id="1234382"/>
    <lineage>
        <taxon>Bacteria</taxon>
        <taxon>Pseudomonadati</taxon>
        <taxon>Pseudomonadota</taxon>
        <taxon>Betaproteobacteria</taxon>
        <taxon>Rhodocyclales</taxon>
        <taxon>Zoogloeaceae</taxon>
        <taxon>Thauera</taxon>
    </lineage>
</organism>
<proteinExistence type="predicted"/>
<gene>
    <name evidence="2" type="ORF">C667_09458</name>
</gene>
<keyword evidence="3" id="KW-1185">Reference proteome</keyword>
<dbReference type="Gene3D" id="1.10.10.10">
    <property type="entry name" value="Winged helix-like DNA-binding domain superfamily/Winged helix DNA-binding domain"/>
    <property type="match status" value="1"/>
</dbReference>
<dbReference type="InterPro" id="IPR041614">
    <property type="entry name" value="DprA_WH"/>
</dbReference>
<evidence type="ECO:0000313" key="3">
    <source>
        <dbReference type="Proteomes" id="UP000013047"/>
    </source>
</evidence>
<evidence type="ECO:0000259" key="1">
    <source>
        <dbReference type="Pfam" id="PF17782"/>
    </source>
</evidence>
<sequence>RRRRGTEPAAPAEAPPQAALALGDETAHVLDAIGHDPTDLDTIAARCGLTVDALYAILLPLELEGRLAKLPGGRFQRIT</sequence>
<protein>
    <submittedName>
        <fullName evidence="2">DNA protecting protein DprA</fullName>
    </submittedName>
</protein>
<dbReference type="Pfam" id="PF17782">
    <property type="entry name" value="WHD_DprA"/>
    <property type="match status" value="1"/>
</dbReference>
<comment type="caution">
    <text evidence="2">The sequence shown here is derived from an EMBL/GenBank/DDBJ whole genome shotgun (WGS) entry which is preliminary data.</text>
</comment>
<dbReference type="Proteomes" id="UP000013047">
    <property type="component" value="Unassembled WGS sequence"/>
</dbReference>
<feature type="non-terminal residue" evidence="2">
    <location>
        <position position="1"/>
    </location>
</feature>